<name>A0ABU8MXX4_9PSEU</name>
<organism evidence="1 2">
    <name type="scientific">Actinomycetospora aurantiaca</name>
    <dbReference type="NCBI Taxonomy" id="3129233"/>
    <lineage>
        <taxon>Bacteria</taxon>
        <taxon>Bacillati</taxon>
        <taxon>Actinomycetota</taxon>
        <taxon>Actinomycetes</taxon>
        <taxon>Pseudonocardiales</taxon>
        <taxon>Pseudonocardiaceae</taxon>
        <taxon>Actinomycetospora</taxon>
    </lineage>
</organism>
<proteinExistence type="predicted"/>
<protein>
    <submittedName>
        <fullName evidence="1">Uncharacterized protein</fullName>
    </submittedName>
</protein>
<keyword evidence="2" id="KW-1185">Reference proteome</keyword>
<dbReference type="EMBL" id="JBBEGN010000022">
    <property type="protein sequence ID" value="MEJ2871432.1"/>
    <property type="molecule type" value="Genomic_DNA"/>
</dbReference>
<reference evidence="1 2" key="1">
    <citation type="submission" date="2024-03" db="EMBL/GenBank/DDBJ databases">
        <title>Actinomycetospora sp. OC33-EN08, a novel actinomycete isolated from wild orchid (Aerides multiflora).</title>
        <authorList>
            <person name="Suriyachadkun C."/>
        </authorList>
    </citation>
    <scope>NUCLEOTIDE SEQUENCE [LARGE SCALE GENOMIC DNA]</scope>
    <source>
        <strain evidence="1 2">OC33-EN08</strain>
    </source>
</reference>
<dbReference type="RefSeq" id="WP_337697999.1">
    <property type="nucleotide sequence ID" value="NZ_JBBEGN010000022.1"/>
</dbReference>
<comment type="caution">
    <text evidence="1">The sequence shown here is derived from an EMBL/GenBank/DDBJ whole genome shotgun (WGS) entry which is preliminary data.</text>
</comment>
<evidence type="ECO:0000313" key="2">
    <source>
        <dbReference type="Proteomes" id="UP001385809"/>
    </source>
</evidence>
<accession>A0ABU8MXX4</accession>
<dbReference type="Proteomes" id="UP001385809">
    <property type="component" value="Unassembled WGS sequence"/>
</dbReference>
<gene>
    <name evidence="1" type="ORF">WCD74_26980</name>
</gene>
<evidence type="ECO:0000313" key="1">
    <source>
        <dbReference type="EMBL" id="MEJ2871432.1"/>
    </source>
</evidence>
<sequence length="188" mass="20312">MTRSTAEYADVDMTDQLAALTGLGDTATRGETVARILATPSRYCPAVLTAMASVVFADGHHETGAFWFYAGQLRARFDAGRCTDPSAAAACGALTEAHGPPINRWAFAQPGLLPGLIDRVAAWDAATASEYDPRWIALHGMNAFLGSEGPLLVPSTEWPSLAERTRREFVESCHGLFDDHGRLRTELF</sequence>